<evidence type="ECO:0000313" key="2">
    <source>
        <dbReference type="Proteomes" id="UP001497516"/>
    </source>
</evidence>
<dbReference type="PANTHER" id="PTHR48221">
    <property type="entry name" value="ACYL-COA SYNTHETASE FAMILY PROTEIN"/>
    <property type="match status" value="1"/>
</dbReference>
<sequence>MATLEEITQLISGLALQLKAQPPTEECEQSSSLDLSIAKLTQSLNLDDDDDGASTSRVLDTALSLMCFKAPQVFDSVLEYSVKTIASVLSSSVGCKVFRLGKEEVLRVGSSISRRDCFDLIDVVGGDTLSDLEERGVPSLLLLHALLRAAVSAPSCRYLDPSMVVLDADLSARRSIAASKLVSHLPVELSSVNDKVPLRLLLWFLDPLILKRDISEMLQETMNRPFLSLPKELHERKDWHSILICLVLSPAMFTATRALLHDWFLLTGLRSILQLLIDLVSVVLDVISIPTRWGISMELGSKLPFSSAYYPYNNVWLRSLAGPISSEGLLQIVNWITDFKQPGPSINPSAAKVAFLDHKSLWSLAISFPSWFYFASVLVFADKSFKEVLYLEGTVGENAAVRYLAWILNPFDKTRQDLLSGNLIKLARHWTSKQVVSSVQETRTLGLKRRLKKPKVDDISKEGFTFGNQHGCQAISLWLQEYQNTAYECDFDPQVSMFFRWIPLGIFTGWCSSDINESGCEFLLHYAATGTMLHSVRRNEGFAMKDAIAGASLVFNLTDIVDRMSESLFETVGIADSYICKVKSRTARYLIKCVQRLTQPDACEVAGVQTLLDLVSRLEKWRTRGQEVALIEAELENAIHVLKSKFSST</sequence>
<reference evidence="1 2" key="1">
    <citation type="submission" date="2024-04" db="EMBL/GenBank/DDBJ databases">
        <authorList>
            <person name="Fracassetti M."/>
        </authorList>
    </citation>
    <scope>NUCLEOTIDE SEQUENCE [LARGE SCALE GENOMIC DNA]</scope>
</reference>
<gene>
    <name evidence="1" type="ORF">LTRI10_LOCUS53325</name>
</gene>
<keyword evidence="2" id="KW-1185">Reference proteome</keyword>
<organism evidence="1 2">
    <name type="scientific">Linum trigynum</name>
    <dbReference type="NCBI Taxonomy" id="586398"/>
    <lineage>
        <taxon>Eukaryota</taxon>
        <taxon>Viridiplantae</taxon>
        <taxon>Streptophyta</taxon>
        <taxon>Embryophyta</taxon>
        <taxon>Tracheophyta</taxon>
        <taxon>Spermatophyta</taxon>
        <taxon>Magnoliopsida</taxon>
        <taxon>eudicotyledons</taxon>
        <taxon>Gunneridae</taxon>
        <taxon>Pentapetalae</taxon>
        <taxon>rosids</taxon>
        <taxon>fabids</taxon>
        <taxon>Malpighiales</taxon>
        <taxon>Linaceae</taxon>
        <taxon>Linum</taxon>
    </lineage>
</organism>
<evidence type="ECO:0000313" key="1">
    <source>
        <dbReference type="EMBL" id="CAL1414147.1"/>
    </source>
</evidence>
<dbReference type="Proteomes" id="UP001497516">
    <property type="component" value="Chromosome 9"/>
</dbReference>
<dbReference type="EMBL" id="OZ034822">
    <property type="protein sequence ID" value="CAL1414147.1"/>
    <property type="molecule type" value="Genomic_DNA"/>
</dbReference>
<dbReference type="AlphaFoldDB" id="A0AAV2GUT6"/>
<proteinExistence type="predicted"/>
<name>A0AAV2GUT6_9ROSI</name>
<dbReference type="PANTHER" id="PTHR48221:SF2">
    <property type="entry name" value="ACYL-COA SYNTHETASE FAMILY PROTEIN"/>
    <property type="match status" value="1"/>
</dbReference>
<accession>A0AAV2GUT6</accession>
<protein>
    <submittedName>
        <fullName evidence="1">Uncharacterized protein</fullName>
    </submittedName>
</protein>